<name>A0A1E8Q8C5_9MYCO</name>
<reference evidence="2 3" key="1">
    <citation type="submission" date="2016-09" db="EMBL/GenBank/DDBJ databases">
        <title>genome sequence of Mycobacterium sp. 739 SCH.</title>
        <authorList>
            <person name="Greninger A.L."/>
            <person name="Qin X."/>
            <person name="Jerome K."/>
            <person name="Vora S."/>
            <person name="Quinn K."/>
        </authorList>
    </citation>
    <scope>NUCLEOTIDE SEQUENCE [LARGE SCALE GENOMIC DNA]</scope>
    <source>
        <strain evidence="2 3">SCH</strain>
    </source>
</reference>
<dbReference type="AlphaFoldDB" id="A0A1E8Q8C5"/>
<keyword evidence="1" id="KW-0472">Membrane</keyword>
<keyword evidence="1" id="KW-0812">Transmembrane</keyword>
<evidence type="ECO:0000313" key="2">
    <source>
        <dbReference type="EMBL" id="OFJ54706.1"/>
    </source>
</evidence>
<accession>A0A1E8Q8C5</accession>
<feature type="transmembrane region" description="Helical" evidence="1">
    <location>
        <begin position="18"/>
        <end position="39"/>
    </location>
</feature>
<evidence type="ECO:0008006" key="4">
    <source>
        <dbReference type="Google" id="ProtNLM"/>
    </source>
</evidence>
<dbReference type="InterPro" id="IPR021903">
    <property type="entry name" value="DUF3515"/>
</dbReference>
<dbReference type="RefSeq" id="WP_070352201.1">
    <property type="nucleotide sequence ID" value="NZ_CP043474.1"/>
</dbReference>
<keyword evidence="1" id="KW-1133">Transmembrane helix</keyword>
<protein>
    <recommendedName>
        <fullName evidence="4">DUF3515 domain-containing protein</fullName>
    </recommendedName>
</protein>
<dbReference type="Proteomes" id="UP000178953">
    <property type="component" value="Unassembled WGS sequence"/>
</dbReference>
<comment type="caution">
    <text evidence="2">The sequence shown here is derived from an EMBL/GenBank/DDBJ whole genome shotgun (WGS) entry which is preliminary data.</text>
</comment>
<dbReference type="EMBL" id="MCHX01000010">
    <property type="protein sequence ID" value="OFJ54706.1"/>
    <property type="molecule type" value="Genomic_DNA"/>
</dbReference>
<proteinExistence type="predicted"/>
<keyword evidence="3" id="KW-1185">Reference proteome</keyword>
<sequence>MTAPSAPDAPSDGPPRGVLIAAVVLAVAAVVGVLVVAAVRVRSERPQPVALVTVPAPQAGGDACRALLAALPADLGDYHRAELVDPAPVGAAAWQADGRSEAVVLRCGLERPLDFVAGTPVQVVDEVSWFRVGEPGRTTWIAVDRPTYVALTLPDGSGPTPIQLVSESVAAALPRVTPSPGPAG</sequence>
<evidence type="ECO:0000256" key="1">
    <source>
        <dbReference type="SAM" id="Phobius"/>
    </source>
</evidence>
<dbReference type="Pfam" id="PF12028">
    <property type="entry name" value="DUF3515"/>
    <property type="match status" value="1"/>
</dbReference>
<gene>
    <name evidence="2" type="ORF">BEL07_06045</name>
</gene>
<evidence type="ECO:0000313" key="3">
    <source>
        <dbReference type="Proteomes" id="UP000178953"/>
    </source>
</evidence>
<dbReference type="OrthoDB" id="4422435at2"/>
<organism evidence="2 3">
    <name type="scientific">Mycolicibacterium grossiae</name>
    <dbReference type="NCBI Taxonomy" id="1552759"/>
    <lineage>
        <taxon>Bacteria</taxon>
        <taxon>Bacillati</taxon>
        <taxon>Actinomycetota</taxon>
        <taxon>Actinomycetes</taxon>
        <taxon>Mycobacteriales</taxon>
        <taxon>Mycobacteriaceae</taxon>
        <taxon>Mycolicibacterium</taxon>
    </lineage>
</organism>